<evidence type="ECO:0000259" key="2">
    <source>
        <dbReference type="Pfam" id="PF00933"/>
    </source>
</evidence>
<dbReference type="InterPro" id="IPR017853">
    <property type="entry name" value="GH"/>
</dbReference>
<keyword evidence="4" id="KW-1185">Reference proteome</keyword>
<reference evidence="3" key="1">
    <citation type="journal article" date="2021" name="J. Hered.">
        <title>Genome Assembly of Salicaceae Populus deltoides (Eastern Cottonwood) I-69 Based on Nanopore Sequencing and Hi-C Technologies.</title>
        <authorList>
            <person name="Bai S."/>
            <person name="Wu H."/>
            <person name="Zhang J."/>
            <person name="Pan Z."/>
            <person name="Zhao W."/>
            <person name="Li Z."/>
            <person name="Tong C."/>
        </authorList>
    </citation>
    <scope>NUCLEOTIDE SEQUENCE</scope>
    <source>
        <tissue evidence="3">Leaf</tissue>
    </source>
</reference>
<dbReference type="PANTHER" id="PTHR30620">
    <property type="entry name" value="PERIPLASMIC BETA-GLUCOSIDASE-RELATED"/>
    <property type="match status" value="1"/>
</dbReference>
<dbReference type="Gene3D" id="3.20.20.300">
    <property type="entry name" value="Glycoside hydrolase, family 3, N-terminal domain"/>
    <property type="match status" value="3"/>
</dbReference>
<dbReference type="EMBL" id="JACEGQ020000009">
    <property type="protein sequence ID" value="KAH8497891.1"/>
    <property type="molecule type" value="Genomic_DNA"/>
</dbReference>
<dbReference type="GO" id="GO:0009251">
    <property type="term" value="P:glucan catabolic process"/>
    <property type="evidence" value="ECO:0007669"/>
    <property type="project" value="TreeGrafter"/>
</dbReference>
<dbReference type="SUPFAM" id="SSF51445">
    <property type="entry name" value="(Trans)glycosidases"/>
    <property type="match status" value="1"/>
</dbReference>
<dbReference type="Pfam" id="PF00933">
    <property type="entry name" value="Glyco_hydro_3"/>
    <property type="match status" value="2"/>
</dbReference>
<feature type="domain" description="Glycoside hydrolase family 3 N-terminal" evidence="2">
    <location>
        <begin position="177"/>
        <end position="246"/>
    </location>
</feature>
<dbReference type="InterPro" id="IPR036881">
    <property type="entry name" value="Glyco_hydro_3_C_sf"/>
</dbReference>
<organism evidence="3 4">
    <name type="scientific">Populus deltoides</name>
    <name type="common">Eastern poplar</name>
    <name type="synonym">Eastern cottonwood</name>
    <dbReference type="NCBI Taxonomy" id="3696"/>
    <lineage>
        <taxon>Eukaryota</taxon>
        <taxon>Viridiplantae</taxon>
        <taxon>Streptophyta</taxon>
        <taxon>Embryophyta</taxon>
        <taxon>Tracheophyta</taxon>
        <taxon>Spermatophyta</taxon>
        <taxon>Magnoliopsida</taxon>
        <taxon>eudicotyledons</taxon>
        <taxon>Gunneridae</taxon>
        <taxon>Pentapetalae</taxon>
        <taxon>rosids</taxon>
        <taxon>fabids</taxon>
        <taxon>Malpighiales</taxon>
        <taxon>Salicaceae</taxon>
        <taxon>Saliceae</taxon>
        <taxon>Populus</taxon>
    </lineage>
</organism>
<accession>A0A8T2XYL6</accession>
<evidence type="ECO:0000256" key="1">
    <source>
        <dbReference type="ARBA" id="ARBA00022801"/>
    </source>
</evidence>
<evidence type="ECO:0000313" key="3">
    <source>
        <dbReference type="EMBL" id="KAH8497891.1"/>
    </source>
</evidence>
<dbReference type="InterPro" id="IPR051915">
    <property type="entry name" value="Cellulose_Degrad_GH3"/>
</dbReference>
<protein>
    <recommendedName>
        <fullName evidence="2">Glycoside hydrolase family 3 N-terminal domain-containing protein</fullName>
    </recommendedName>
</protein>
<name>A0A8T2XYL6_POPDE</name>
<dbReference type="AlphaFoldDB" id="A0A8T2XYL6"/>
<dbReference type="GO" id="GO:0008422">
    <property type="term" value="F:beta-glucosidase activity"/>
    <property type="evidence" value="ECO:0007669"/>
    <property type="project" value="UniProtKB-EC"/>
</dbReference>
<feature type="domain" description="Glycoside hydrolase family 3 N-terminal" evidence="2">
    <location>
        <begin position="7"/>
        <end position="89"/>
    </location>
</feature>
<proteinExistence type="predicted"/>
<dbReference type="InterPro" id="IPR001764">
    <property type="entry name" value="Glyco_hydro_3_N"/>
</dbReference>
<dbReference type="Gene3D" id="3.40.50.1700">
    <property type="entry name" value="Glycoside hydrolase family 3 C-terminal domain"/>
    <property type="match status" value="2"/>
</dbReference>
<dbReference type="Proteomes" id="UP000807159">
    <property type="component" value="Chromosome 9"/>
</dbReference>
<gene>
    <name evidence="3" type="ORF">H0E87_016972</name>
</gene>
<evidence type="ECO:0000313" key="4">
    <source>
        <dbReference type="Proteomes" id="UP000807159"/>
    </source>
</evidence>
<keyword evidence="1" id="KW-0378">Hydrolase</keyword>
<sequence>MTQIERSVATPDVLRDYSIGSIISGGGSAPHFNAKVQDWIHMINGFQNASLSSRLGIPMIYGIDAVHGHNNIYKATIFPHNVGLGATRDPRWGRCYESYSEDPKVVEMMTEIIPGLQGDVPPDSRNGVPYVGGKDKVAACAKHFVGDGGTTKGINENNNVIGYHGLMSIHMPGFCHISDWEGVTRITYPPHSNYTELVLKGISAGIDMIMVPYNHTEFINIVNDLVNNNYTSMDRIDDAVRRILRVKFTLGLFETPLADETLVDQLGSQAHIDLAREAVRKSLVLLKNGENADSPVVPLSKKASRILLAGSHANNLGYQCGGWTATWQGVDGNSYTAGTTVLSGISVVVDPSTEIVYSKNPDVDFVKSNNFFYAIVVVGETPYAETAGDSLNLTIVEPGTEGQGVADVLFGDYGFTGKLPRTLFKTVDQLPMNVGDSHYDPLFPCQCQLENLLLKTCNVTRHLAES</sequence>
<dbReference type="SUPFAM" id="SSF52279">
    <property type="entry name" value="Beta-D-glucan exohydrolase, C-terminal domain"/>
    <property type="match status" value="1"/>
</dbReference>
<comment type="caution">
    <text evidence="3">The sequence shown here is derived from an EMBL/GenBank/DDBJ whole genome shotgun (WGS) entry which is preliminary data.</text>
</comment>
<dbReference type="InterPro" id="IPR036962">
    <property type="entry name" value="Glyco_hydro_3_N_sf"/>
</dbReference>
<dbReference type="PANTHER" id="PTHR30620:SF77">
    <property type="entry name" value="LYSOSOMAL BETA GLUCOSIDASE-LIKE"/>
    <property type="match status" value="1"/>
</dbReference>